<dbReference type="GO" id="GO:0008017">
    <property type="term" value="F:microtubule binding"/>
    <property type="evidence" value="ECO:0007669"/>
    <property type="project" value="InterPro"/>
</dbReference>
<comment type="caution">
    <text evidence="11">The sequence shown here is derived from an EMBL/GenBank/DDBJ whole genome shotgun (WGS) entry which is preliminary data.</text>
</comment>
<dbReference type="PANTHER" id="PTHR47968">
    <property type="entry name" value="CENTROMERE PROTEIN E"/>
    <property type="match status" value="1"/>
</dbReference>
<dbReference type="InterPro" id="IPR019821">
    <property type="entry name" value="Kinesin_motor_CS"/>
</dbReference>
<dbReference type="InterPro" id="IPR027640">
    <property type="entry name" value="Kinesin-like_fam"/>
</dbReference>
<evidence type="ECO:0000256" key="5">
    <source>
        <dbReference type="ARBA" id="ARBA00023054"/>
    </source>
</evidence>
<keyword evidence="5 8" id="KW-0175">Coiled coil</keyword>
<feature type="coiled-coil region" evidence="8">
    <location>
        <begin position="352"/>
        <end position="416"/>
    </location>
</feature>
<feature type="coiled-coil region" evidence="8">
    <location>
        <begin position="719"/>
        <end position="753"/>
    </location>
</feature>
<keyword evidence="6 7" id="KW-0505">Motor protein</keyword>
<evidence type="ECO:0000256" key="4">
    <source>
        <dbReference type="ARBA" id="ARBA00022840"/>
    </source>
</evidence>
<dbReference type="GO" id="GO:0000779">
    <property type="term" value="C:condensed chromosome, centromeric region"/>
    <property type="evidence" value="ECO:0007669"/>
    <property type="project" value="UniProtKB-ARBA"/>
</dbReference>
<dbReference type="GO" id="GO:0043515">
    <property type="term" value="F:kinetochore binding"/>
    <property type="evidence" value="ECO:0007669"/>
    <property type="project" value="UniProtKB-ARBA"/>
</dbReference>
<dbReference type="GO" id="GO:1901987">
    <property type="term" value="P:regulation of cell cycle phase transition"/>
    <property type="evidence" value="ECO:0007669"/>
    <property type="project" value="UniProtKB-ARBA"/>
</dbReference>
<evidence type="ECO:0000313" key="11">
    <source>
        <dbReference type="EMBL" id="KAG6434729.1"/>
    </source>
</evidence>
<evidence type="ECO:0000256" key="1">
    <source>
        <dbReference type="ARBA" id="ARBA00007310"/>
    </source>
</evidence>
<dbReference type="GO" id="GO:0005874">
    <property type="term" value="C:microtubule"/>
    <property type="evidence" value="ECO:0007669"/>
    <property type="project" value="UniProtKB-KW"/>
</dbReference>
<dbReference type="FunFam" id="3.40.850.10:FF:000026">
    <property type="entry name" value="Centromere-associated protein E"/>
    <property type="match status" value="1"/>
</dbReference>
<comment type="similarity">
    <text evidence="1">Belongs to the TRAFAC class myosin-kinesin ATPase superfamily. Kinesin family. KIN-7 subfamily.</text>
</comment>
<dbReference type="SUPFAM" id="SSF57997">
    <property type="entry name" value="Tropomyosin"/>
    <property type="match status" value="2"/>
</dbReference>
<dbReference type="Gene3D" id="3.40.850.10">
    <property type="entry name" value="Kinesin motor domain"/>
    <property type="match status" value="1"/>
</dbReference>
<feature type="coiled-coil region" evidence="8">
    <location>
        <begin position="535"/>
        <end position="590"/>
    </location>
</feature>
<dbReference type="GO" id="GO:0042327">
    <property type="term" value="P:positive regulation of phosphorylation"/>
    <property type="evidence" value="ECO:0007669"/>
    <property type="project" value="UniProtKB-ARBA"/>
</dbReference>
<accession>A0A8X9ACG8</accession>
<evidence type="ECO:0000259" key="10">
    <source>
        <dbReference type="PROSITE" id="PS50067"/>
    </source>
</evidence>
<dbReference type="Gene3D" id="1.20.5.170">
    <property type="match status" value="1"/>
</dbReference>
<evidence type="ECO:0000256" key="8">
    <source>
        <dbReference type="SAM" id="Coils"/>
    </source>
</evidence>
<dbReference type="GO" id="GO:0007018">
    <property type="term" value="P:microtubule-based movement"/>
    <property type="evidence" value="ECO:0007669"/>
    <property type="project" value="InterPro"/>
</dbReference>
<dbReference type="Pfam" id="PF00225">
    <property type="entry name" value="Kinesin"/>
    <property type="match status" value="1"/>
</dbReference>
<dbReference type="AlphaFoldDB" id="A0A8X9ACG8"/>
<reference evidence="11" key="1">
    <citation type="submission" date="2018-01" db="EMBL/GenBank/DDBJ databases">
        <authorList>
            <person name="Mao J.F."/>
        </authorList>
    </citation>
    <scope>NUCLEOTIDE SEQUENCE</scope>
    <source>
        <strain evidence="11">Huo1</strain>
        <tissue evidence="11">Leaf</tissue>
    </source>
</reference>
<evidence type="ECO:0000256" key="6">
    <source>
        <dbReference type="ARBA" id="ARBA00023175"/>
    </source>
</evidence>
<dbReference type="Proteomes" id="UP000298416">
    <property type="component" value="Unassembled WGS sequence"/>
</dbReference>
<dbReference type="PRINTS" id="PR00380">
    <property type="entry name" value="KINESINHEAVY"/>
</dbReference>
<dbReference type="GO" id="GO:0008608">
    <property type="term" value="P:attachment of spindle microtubules to kinetochore"/>
    <property type="evidence" value="ECO:0007669"/>
    <property type="project" value="UniProtKB-ARBA"/>
</dbReference>
<feature type="domain" description="Kinesin motor" evidence="10">
    <location>
        <begin position="3"/>
        <end position="336"/>
    </location>
</feature>
<evidence type="ECO:0000256" key="2">
    <source>
        <dbReference type="ARBA" id="ARBA00022701"/>
    </source>
</evidence>
<dbReference type="InterPro" id="IPR036961">
    <property type="entry name" value="Kinesin_motor_dom_sf"/>
</dbReference>
<name>A0A8X9ACG8_SALSN</name>
<evidence type="ECO:0000313" key="12">
    <source>
        <dbReference type="Proteomes" id="UP000298416"/>
    </source>
</evidence>
<dbReference type="InterPro" id="IPR027417">
    <property type="entry name" value="P-loop_NTPase"/>
</dbReference>
<evidence type="ECO:0000256" key="9">
    <source>
        <dbReference type="SAM" id="MobiDB-lite"/>
    </source>
</evidence>
<proteinExistence type="inferred from homology"/>
<dbReference type="GO" id="GO:0000226">
    <property type="term" value="P:microtubule cytoskeleton organization"/>
    <property type="evidence" value="ECO:0007669"/>
    <property type="project" value="UniProtKB-ARBA"/>
</dbReference>
<feature type="coiled-coil region" evidence="8">
    <location>
        <begin position="1167"/>
        <end position="1194"/>
    </location>
</feature>
<keyword evidence="3 7" id="KW-0547">Nucleotide-binding</keyword>
<dbReference type="PANTHER" id="PTHR47968:SF36">
    <property type="entry name" value="KINESIN HEAVY CHAIN ISOFORM X1"/>
    <property type="match status" value="1"/>
</dbReference>
<feature type="coiled-coil region" evidence="8">
    <location>
        <begin position="782"/>
        <end position="1061"/>
    </location>
</feature>
<evidence type="ECO:0000256" key="3">
    <source>
        <dbReference type="ARBA" id="ARBA00022741"/>
    </source>
</evidence>
<dbReference type="SMART" id="SM00129">
    <property type="entry name" value="KISc"/>
    <property type="match status" value="1"/>
</dbReference>
<dbReference type="GO" id="GO:0000278">
    <property type="term" value="P:mitotic cell cycle"/>
    <property type="evidence" value="ECO:0007669"/>
    <property type="project" value="UniProtKB-ARBA"/>
</dbReference>
<feature type="compositionally biased region" description="Polar residues" evidence="9">
    <location>
        <begin position="429"/>
        <end position="440"/>
    </location>
</feature>
<feature type="region of interest" description="Disordered" evidence="9">
    <location>
        <begin position="429"/>
        <end position="458"/>
    </location>
</feature>
<dbReference type="GO" id="GO:0033044">
    <property type="term" value="P:regulation of chromosome organization"/>
    <property type="evidence" value="ECO:0007669"/>
    <property type="project" value="UniProtKB-ARBA"/>
</dbReference>
<dbReference type="PROSITE" id="PS00411">
    <property type="entry name" value="KINESIN_MOTOR_1"/>
    <property type="match status" value="1"/>
</dbReference>
<dbReference type="GO" id="GO:0005524">
    <property type="term" value="F:ATP binding"/>
    <property type="evidence" value="ECO:0007669"/>
    <property type="project" value="UniProtKB-UniRule"/>
</dbReference>
<gene>
    <name evidence="11" type="ORF">SASPL_106371</name>
</gene>
<dbReference type="InterPro" id="IPR001752">
    <property type="entry name" value="Kinesin_motor_dom"/>
</dbReference>
<protein>
    <recommendedName>
        <fullName evidence="10">Kinesin motor domain-containing protein</fullName>
    </recommendedName>
</protein>
<dbReference type="PROSITE" id="PS50067">
    <property type="entry name" value="KINESIN_MOTOR_2"/>
    <property type="match status" value="1"/>
</dbReference>
<dbReference type="CDD" id="cd01374">
    <property type="entry name" value="KISc_CENP_E"/>
    <property type="match status" value="1"/>
</dbReference>
<keyword evidence="12" id="KW-1185">Reference proteome</keyword>
<reference evidence="11" key="2">
    <citation type="submission" date="2020-08" db="EMBL/GenBank/DDBJ databases">
        <title>Plant Genome Project.</title>
        <authorList>
            <person name="Zhang R.-G."/>
        </authorList>
    </citation>
    <scope>NUCLEOTIDE SEQUENCE</scope>
    <source>
        <strain evidence="11">Huo1</strain>
        <tissue evidence="11">Leaf</tissue>
    </source>
</reference>
<dbReference type="EMBL" id="PNBA02000002">
    <property type="protein sequence ID" value="KAG6434729.1"/>
    <property type="molecule type" value="Genomic_DNA"/>
</dbReference>
<keyword evidence="4 7" id="KW-0067">ATP-binding</keyword>
<feature type="binding site" evidence="7">
    <location>
        <begin position="90"/>
        <end position="97"/>
    </location>
    <ligand>
        <name>ATP</name>
        <dbReference type="ChEBI" id="CHEBI:30616"/>
    </ligand>
</feature>
<dbReference type="GO" id="GO:0140694">
    <property type="term" value="P:membraneless organelle assembly"/>
    <property type="evidence" value="ECO:0007669"/>
    <property type="project" value="UniProtKB-ARBA"/>
</dbReference>
<organism evidence="11">
    <name type="scientific">Salvia splendens</name>
    <name type="common">Scarlet sage</name>
    <dbReference type="NCBI Taxonomy" id="180675"/>
    <lineage>
        <taxon>Eukaryota</taxon>
        <taxon>Viridiplantae</taxon>
        <taxon>Streptophyta</taxon>
        <taxon>Embryophyta</taxon>
        <taxon>Tracheophyta</taxon>
        <taxon>Spermatophyta</taxon>
        <taxon>Magnoliopsida</taxon>
        <taxon>eudicotyledons</taxon>
        <taxon>Gunneridae</taxon>
        <taxon>Pentapetalae</taxon>
        <taxon>asterids</taxon>
        <taxon>lamiids</taxon>
        <taxon>Lamiales</taxon>
        <taxon>Lamiaceae</taxon>
        <taxon>Nepetoideae</taxon>
        <taxon>Mentheae</taxon>
        <taxon>Salviinae</taxon>
        <taxon>Salvia</taxon>
        <taxon>Salvia subgen. Calosphace</taxon>
        <taxon>core Calosphace</taxon>
    </lineage>
</organism>
<keyword evidence="2" id="KW-0493">Microtubule</keyword>
<evidence type="ECO:0000256" key="7">
    <source>
        <dbReference type="PROSITE-ProRule" id="PRU00283"/>
    </source>
</evidence>
<dbReference type="GO" id="GO:0003777">
    <property type="term" value="F:microtubule motor activity"/>
    <property type="evidence" value="ECO:0007669"/>
    <property type="project" value="InterPro"/>
</dbReference>
<sequence length="1230" mass="140877">MEKICVAVRVRPSANDKNVHGFHWKVDSNRISLHRSHGTPISGVSYAFGNLRSNHLFDQECSNGTVYRLLIKDIINAAMEGFNGTAFAYGQTSSGKTFTMNGSENDPGIIHRAVRDIFEKTEETSDREFLIRVSYMEIYNEEINDLFAVENQKLQIHESLVRGVFVAGLREEIVNSADQVLQLIQLGEANRHFGETNMNARSSRSHTIFRMVIESKWKDNKFNDSPDDAIRVSVLNLVDLAGSERVAKTGAGGVRLKEGKHINKSLMILGNVINKLSEGGKQSSHIPYRDSKLTRILQPALGGNAKTSIICTVAPEEIHIEESKGTLQFASRAKRITNCVQVNEILTDAALLKRQKLEIEDLRSKLQGSHAEVLEKEILKLRNDMLKYELEREKLATELEEERRSQKEREQWIKEQQMKIHNLSNLVTLTDSDRSSSNNGVKECLPDESTSGHSMRQEDAFSTPCLKTVPNGFVAKRSHYSSQPECSPLPDVFGDCADEDTWMKMNKGYIADLDSLHTTPSRKVQSFPFSEDCSMDNSNQEIQNLRRQLEFAIEERDELKRKYTEQVSFNDQLTREKSELQLEILTAREVPRKLLETVTHCKGIHNDVFSIIQNTVADEKSEIAQMLATTTEVGTSLFSTLESHLLMAADGKRPLPLNDCFVQEQYNTLHQKLSDAVYSFGSSDGSTVGDEYKENSSNCSNTKCFNVKGTLGEVIACWKQALETEVDEIKHKYNDLEKELEVKSQLLEVSEGKLHSLEREFRLVKQGRDAMLQRTSSSSQMLQALENEVREIKHKYSDLEKELEDKIELLEVSEGKYQSMEREFRLVTEDHDAALERICSSSQTLRALENEVKEIKQKCSDLEKELDVKNQLLEVSEMKYQSVEREFHLVTEDRDAALERISSSSQTLRALENEVREIKHMYSDLEKELEDKIELLEVSEEKYQNMERECHLVTEERDATLERISSSSQMLQALENEVKEIKHKHNDLEKELEVKSQLLEFSEEKYQIMEREFRLVTEERDAALERISNSSQVLQALENEVEEIKHKLNDLEKELEAKGCLLEVSEGKYQSMEREFCLVTEERDAALKRSSSSSQTLQGLENQVEESKHKYNDLKKELEVTNQLLKVSEGKLHSLEREFCIVKEERDTMFSRISSSAQILTQVTGEKDRVLKELNTEVRRRKKLEEEIKQFNAAFACRQRSVTSFQSEFKSLLETMKTQNPTSLSKSHGS</sequence>
<feature type="coiled-coil region" evidence="8">
    <location>
        <begin position="1097"/>
        <end position="1138"/>
    </location>
</feature>
<dbReference type="SUPFAM" id="SSF52540">
    <property type="entry name" value="P-loop containing nucleoside triphosphate hydrolases"/>
    <property type="match status" value="1"/>
</dbReference>